<evidence type="ECO:0000259" key="2">
    <source>
        <dbReference type="PROSITE" id="PS51352"/>
    </source>
</evidence>
<keyword evidence="4" id="KW-1185">Reference proteome</keyword>
<protein>
    <submittedName>
        <fullName evidence="3">Peroxiredoxin</fullName>
    </submittedName>
</protein>
<organism evidence="3 4">
    <name type="scientific">Deinococcus budaensis</name>
    <dbReference type="NCBI Taxonomy" id="1665626"/>
    <lineage>
        <taxon>Bacteria</taxon>
        <taxon>Thermotogati</taxon>
        <taxon>Deinococcota</taxon>
        <taxon>Deinococci</taxon>
        <taxon>Deinococcales</taxon>
        <taxon>Deinococcaceae</taxon>
        <taxon>Deinococcus</taxon>
    </lineage>
</organism>
<evidence type="ECO:0000256" key="1">
    <source>
        <dbReference type="SAM" id="SignalP"/>
    </source>
</evidence>
<feature type="chain" id="PRO_5031513213" evidence="1">
    <location>
        <begin position="22"/>
        <end position="163"/>
    </location>
</feature>
<dbReference type="GO" id="GO:0016209">
    <property type="term" value="F:antioxidant activity"/>
    <property type="evidence" value="ECO:0007669"/>
    <property type="project" value="InterPro"/>
</dbReference>
<dbReference type="RefSeq" id="WP_184027978.1">
    <property type="nucleotide sequence ID" value="NZ_JACHFN010000005.1"/>
</dbReference>
<dbReference type="SUPFAM" id="SSF52833">
    <property type="entry name" value="Thioredoxin-like"/>
    <property type="match status" value="1"/>
</dbReference>
<dbReference type="PANTHER" id="PTHR42852:SF17">
    <property type="entry name" value="THIOREDOXIN-LIKE PROTEIN HI_1115"/>
    <property type="match status" value="1"/>
</dbReference>
<feature type="signal peptide" evidence="1">
    <location>
        <begin position="1"/>
        <end position="21"/>
    </location>
</feature>
<gene>
    <name evidence="3" type="ORF">HNQ09_001744</name>
</gene>
<dbReference type="Pfam" id="PF00578">
    <property type="entry name" value="AhpC-TSA"/>
    <property type="match status" value="1"/>
</dbReference>
<reference evidence="3 4" key="1">
    <citation type="submission" date="2020-08" db="EMBL/GenBank/DDBJ databases">
        <title>Genomic Encyclopedia of Type Strains, Phase IV (KMG-IV): sequencing the most valuable type-strain genomes for metagenomic binning, comparative biology and taxonomic classification.</title>
        <authorList>
            <person name="Goeker M."/>
        </authorList>
    </citation>
    <scope>NUCLEOTIDE SEQUENCE [LARGE SCALE GENOMIC DNA]</scope>
    <source>
        <strain evidence="3 4">DSM 101791</strain>
    </source>
</reference>
<dbReference type="InterPro" id="IPR013766">
    <property type="entry name" value="Thioredoxin_domain"/>
</dbReference>
<dbReference type="InterPro" id="IPR000866">
    <property type="entry name" value="AhpC/TSA"/>
</dbReference>
<dbReference type="AlphaFoldDB" id="A0A7W8LQ01"/>
<dbReference type="Proteomes" id="UP000525389">
    <property type="component" value="Unassembled WGS sequence"/>
</dbReference>
<name>A0A7W8LQ01_9DEIO</name>
<dbReference type="InterPro" id="IPR036249">
    <property type="entry name" value="Thioredoxin-like_sf"/>
</dbReference>
<dbReference type="PROSITE" id="PS51352">
    <property type="entry name" value="THIOREDOXIN_2"/>
    <property type="match status" value="1"/>
</dbReference>
<evidence type="ECO:0000313" key="4">
    <source>
        <dbReference type="Proteomes" id="UP000525389"/>
    </source>
</evidence>
<keyword evidence="1" id="KW-0732">Signal</keyword>
<accession>A0A7W8LQ01</accession>
<dbReference type="EMBL" id="JACHFN010000005">
    <property type="protein sequence ID" value="MBB5234306.1"/>
    <property type="molecule type" value="Genomic_DNA"/>
</dbReference>
<dbReference type="CDD" id="cd02966">
    <property type="entry name" value="TlpA_like_family"/>
    <property type="match status" value="1"/>
</dbReference>
<comment type="caution">
    <text evidence="3">The sequence shown here is derived from an EMBL/GenBank/DDBJ whole genome shotgun (WGS) entry which is preliminary data.</text>
</comment>
<dbReference type="InterPro" id="IPR050553">
    <property type="entry name" value="Thioredoxin_ResA/DsbE_sf"/>
</dbReference>
<dbReference type="Gene3D" id="3.40.30.10">
    <property type="entry name" value="Glutaredoxin"/>
    <property type="match status" value="1"/>
</dbReference>
<dbReference type="GO" id="GO:0016491">
    <property type="term" value="F:oxidoreductase activity"/>
    <property type="evidence" value="ECO:0007669"/>
    <property type="project" value="InterPro"/>
</dbReference>
<sequence>MKRVLVLLALLCLALFSPASAGGGSGALRRPAPNFTLTDLGGERVSLADLRGEAVIVQFGDLGCGVCRENDRLLRQYQFEYLSHGLVVVSLYGQATLGEVQRYDAEFTFSTLTGLDPGQAIARQYQALPIPTTVFIDRDGFIRDVHRGRLSEEELLRWLQRFL</sequence>
<proteinExistence type="predicted"/>
<dbReference type="PANTHER" id="PTHR42852">
    <property type="entry name" value="THIOL:DISULFIDE INTERCHANGE PROTEIN DSBE"/>
    <property type="match status" value="1"/>
</dbReference>
<feature type="domain" description="Thioredoxin" evidence="2">
    <location>
        <begin position="26"/>
        <end position="163"/>
    </location>
</feature>
<evidence type="ECO:0000313" key="3">
    <source>
        <dbReference type="EMBL" id="MBB5234306.1"/>
    </source>
</evidence>